<dbReference type="PANTHER" id="PTHR31302">
    <property type="entry name" value="TRANSMEMBRANE PROTEIN WITH METALLOPHOSPHOESTERASE DOMAIN-RELATED"/>
    <property type="match status" value="1"/>
</dbReference>
<protein>
    <submittedName>
        <fullName evidence="4">Metallophosphoesterase</fullName>
    </submittedName>
</protein>
<organism evidence="4 5">
    <name type="scientific">Sulfobacillus acidophilus (strain ATCC 700253 / DSM 10332 / NAL)</name>
    <dbReference type="NCBI Taxonomy" id="679936"/>
    <lineage>
        <taxon>Bacteria</taxon>
        <taxon>Bacillati</taxon>
        <taxon>Bacillota</taxon>
        <taxon>Clostridia</taxon>
        <taxon>Eubacteriales</taxon>
        <taxon>Clostridiales Family XVII. Incertae Sedis</taxon>
        <taxon>Sulfobacillus</taxon>
    </lineage>
</organism>
<dbReference type="PATRIC" id="fig|679936.5.peg.2023"/>
<dbReference type="EMBL" id="CP003179">
    <property type="protein sequence ID" value="AEW05452.1"/>
    <property type="molecule type" value="Genomic_DNA"/>
</dbReference>
<dbReference type="STRING" id="679936.Sulac_1961"/>
<proteinExistence type="predicted"/>
<dbReference type="PANTHER" id="PTHR31302:SF31">
    <property type="entry name" value="PHOSPHODIESTERASE YAEI"/>
    <property type="match status" value="1"/>
</dbReference>
<dbReference type="InterPro" id="IPR051158">
    <property type="entry name" value="Metallophosphoesterase_sf"/>
</dbReference>
<evidence type="ECO:0000256" key="2">
    <source>
        <dbReference type="ARBA" id="ARBA00022801"/>
    </source>
</evidence>
<dbReference type="GO" id="GO:0008758">
    <property type="term" value="F:UDP-2,3-diacylglucosamine hydrolase activity"/>
    <property type="evidence" value="ECO:0007669"/>
    <property type="project" value="TreeGrafter"/>
</dbReference>
<dbReference type="InterPro" id="IPR004843">
    <property type="entry name" value="Calcineurin-like_PHP"/>
</dbReference>
<keyword evidence="2" id="KW-0378">Hydrolase</keyword>
<dbReference type="AlphaFoldDB" id="G8U1D2"/>
<evidence type="ECO:0000313" key="4">
    <source>
        <dbReference type="EMBL" id="AEW05452.1"/>
    </source>
</evidence>
<dbReference type="GO" id="GO:0046872">
    <property type="term" value="F:metal ion binding"/>
    <property type="evidence" value="ECO:0007669"/>
    <property type="project" value="UniProtKB-KW"/>
</dbReference>
<dbReference type="GO" id="GO:0009245">
    <property type="term" value="P:lipid A biosynthetic process"/>
    <property type="evidence" value="ECO:0007669"/>
    <property type="project" value="TreeGrafter"/>
</dbReference>
<evidence type="ECO:0000313" key="5">
    <source>
        <dbReference type="Proteomes" id="UP000005439"/>
    </source>
</evidence>
<reference evidence="5" key="1">
    <citation type="submission" date="2011-12" db="EMBL/GenBank/DDBJ databases">
        <title>The complete genome of chromosome of Sulfobacillus acidophilus DSM 10332.</title>
        <authorList>
            <person name="Lucas S."/>
            <person name="Han J."/>
            <person name="Lapidus A."/>
            <person name="Bruce D."/>
            <person name="Goodwin L."/>
            <person name="Pitluck S."/>
            <person name="Peters L."/>
            <person name="Kyrpides N."/>
            <person name="Mavromatis K."/>
            <person name="Ivanova N."/>
            <person name="Mikhailova N."/>
            <person name="Chertkov O."/>
            <person name="Saunders E."/>
            <person name="Detter J.C."/>
            <person name="Tapia R."/>
            <person name="Han C."/>
            <person name="Land M."/>
            <person name="Hauser L."/>
            <person name="Markowitz V."/>
            <person name="Cheng J.-F."/>
            <person name="Hugenholtz P."/>
            <person name="Woyke T."/>
            <person name="Wu D."/>
            <person name="Pukall R."/>
            <person name="Gehrich-Schroeter G."/>
            <person name="Schneider S."/>
            <person name="Klenk H.-P."/>
            <person name="Eisen J.A."/>
        </authorList>
    </citation>
    <scope>NUCLEOTIDE SEQUENCE [LARGE SCALE GENOMIC DNA]</scope>
    <source>
        <strain evidence="5">ATCC 700253 / DSM 10332 / NAL</strain>
    </source>
</reference>
<dbReference type="Proteomes" id="UP000005439">
    <property type="component" value="Chromosome"/>
</dbReference>
<keyword evidence="5" id="KW-1185">Reference proteome</keyword>
<reference evidence="4 5" key="2">
    <citation type="journal article" date="2012" name="Stand. Genomic Sci.">
        <title>Complete genome sequence of the moderately thermophilic mineral-sulfide-oxidizing firmicute Sulfobacillus acidophilus type strain (NAL(T)).</title>
        <authorList>
            <person name="Anderson I."/>
            <person name="Chertkov O."/>
            <person name="Chen A."/>
            <person name="Saunders E."/>
            <person name="Lapidus A."/>
            <person name="Nolan M."/>
            <person name="Lucas S."/>
            <person name="Hammon N."/>
            <person name="Deshpande S."/>
            <person name="Cheng J.F."/>
            <person name="Han C."/>
            <person name="Tapia R."/>
            <person name="Goodwin L.A."/>
            <person name="Pitluck S."/>
            <person name="Liolios K."/>
            <person name="Pagani I."/>
            <person name="Ivanova N."/>
            <person name="Mikhailova N."/>
            <person name="Pati A."/>
            <person name="Palaniappan K."/>
            <person name="Land M."/>
            <person name="Pan C."/>
            <person name="Rohde M."/>
            <person name="Pukall R."/>
            <person name="Goker M."/>
            <person name="Detter J.C."/>
            <person name="Woyke T."/>
            <person name="Bristow J."/>
            <person name="Eisen J.A."/>
            <person name="Markowitz V."/>
            <person name="Hugenholtz P."/>
            <person name="Kyrpides N.C."/>
            <person name="Klenk H.P."/>
            <person name="Mavromatis K."/>
        </authorList>
    </citation>
    <scope>NUCLEOTIDE SEQUENCE [LARGE SCALE GENOMIC DNA]</scope>
    <source>
        <strain evidence="5">ATCC 700253 / DSM 10332 / NAL</strain>
    </source>
</reference>
<feature type="domain" description="Calcineurin-like phosphoesterase" evidence="3">
    <location>
        <begin position="46"/>
        <end position="200"/>
    </location>
</feature>
<evidence type="ECO:0000259" key="3">
    <source>
        <dbReference type="Pfam" id="PF00149"/>
    </source>
</evidence>
<dbReference type="InterPro" id="IPR029052">
    <property type="entry name" value="Metallo-depent_PP-like"/>
</dbReference>
<dbReference type="HOGENOM" id="CLU_025443_3_2_9"/>
<dbReference type="SUPFAM" id="SSF56300">
    <property type="entry name" value="Metallo-dependent phosphatases"/>
    <property type="match status" value="1"/>
</dbReference>
<dbReference type="KEGG" id="sap:Sulac_1961"/>
<dbReference type="Pfam" id="PF00149">
    <property type="entry name" value="Metallophos"/>
    <property type="match status" value="1"/>
</dbReference>
<evidence type="ECO:0000256" key="1">
    <source>
        <dbReference type="ARBA" id="ARBA00022723"/>
    </source>
</evidence>
<dbReference type="GO" id="GO:0016020">
    <property type="term" value="C:membrane"/>
    <property type="evidence" value="ECO:0007669"/>
    <property type="project" value="GOC"/>
</dbReference>
<gene>
    <name evidence="4" type="ordered locus">Sulac_1961</name>
</gene>
<sequence length="270" mass="30048">MGAAWAGLALVAVAGYAVFIEPYWIQASEYQVTIPGLAPEFDGFSLIHLSDLHGRVDVFSHPRFLAWQKACHALAITGDLYSPTRPRRRLAAHLERLAAPEGVFYVSGNHDYRKGRMQVDPWHPGVHLLDNRVVVLRRGRAHLILAGIPDLVKGQPAWDQVRQQLDSWRSPVILLSHRPDAWNLPGIERVQLILAGHTHGGQVALPFWGAPIRHNHVPDRYVAGLKMAPGKPVLITSRGLGTSELPIRFLARPEMIRVILRAPGQERGTL</sequence>
<accession>G8U1D2</accession>
<dbReference type="Gene3D" id="3.60.21.10">
    <property type="match status" value="1"/>
</dbReference>
<name>G8U1D2_SULAD</name>
<keyword evidence="1" id="KW-0479">Metal-binding</keyword>